<keyword evidence="3" id="KW-0812">Transmembrane</keyword>
<reference evidence="4 5" key="1">
    <citation type="journal article" date="2010" name="Nature">
        <title>Comparative genomics reveals mobile pathogenicity chromosomes in Fusarium.</title>
        <authorList>
            <person name="Ma L.J."/>
            <person name="van der Does H.C."/>
            <person name="Borkovich K.A."/>
            <person name="Coleman J.J."/>
            <person name="Daboussi M.J."/>
            <person name="Di Pietro A."/>
            <person name="Dufresne M."/>
            <person name="Freitag M."/>
            <person name="Grabherr M."/>
            <person name="Henrissat B."/>
            <person name="Houterman P.M."/>
            <person name="Kang S."/>
            <person name="Shim W.B."/>
            <person name="Woloshuk C."/>
            <person name="Xie X."/>
            <person name="Xu J.R."/>
            <person name="Antoniw J."/>
            <person name="Baker S.E."/>
            <person name="Bluhm B.H."/>
            <person name="Breakspear A."/>
            <person name="Brown D.W."/>
            <person name="Butchko R.A."/>
            <person name="Chapman S."/>
            <person name="Coulson R."/>
            <person name="Coutinho P.M."/>
            <person name="Danchin E.G."/>
            <person name="Diener A."/>
            <person name="Gale L.R."/>
            <person name="Gardiner D.M."/>
            <person name="Goff S."/>
            <person name="Hammond-Kosack K.E."/>
            <person name="Hilburn K."/>
            <person name="Hua-Van A."/>
            <person name="Jonkers W."/>
            <person name="Kazan K."/>
            <person name="Kodira C.D."/>
            <person name="Koehrsen M."/>
            <person name="Kumar L."/>
            <person name="Lee Y.H."/>
            <person name="Li L."/>
            <person name="Manners J.M."/>
            <person name="Miranda-Saavedra D."/>
            <person name="Mukherjee M."/>
            <person name="Park G."/>
            <person name="Park J."/>
            <person name="Park S.Y."/>
            <person name="Proctor R.H."/>
            <person name="Regev A."/>
            <person name="Ruiz-Roldan M.C."/>
            <person name="Sain D."/>
            <person name="Sakthikumar S."/>
            <person name="Sykes S."/>
            <person name="Schwartz D.C."/>
            <person name="Turgeon B.G."/>
            <person name="Wapinski I."/>
            <person name="Yoder O."/>
            <person name="Young S."/>
            <person name="Zeng Q."/>
            <person name="Zhou S."/>
            <person name="Galagan J."/>
            <person name="Cuomo C.A."/>
            <person name="Kistler H.C."/>
            <person name="Rep M."/>
        </authorList>
    </citation>
    <scope>NUCLEOTIDE SEQUENCE [LARGE SCALE GENOMIC DNA]</scope>
    <source>
        <strain evidence="5">M3125 / FGSC 7600</strain>
    </source>
</reference>
<dbReference type="RefSeq" id="XP_018753956.1">
    <property type="nucleotide sequence ID" value="XM_018896481.1"/>
</dbReference>
<dbReference type="Gene3D" id="3.20.20.190">
    <property type="entry name" value="Phosphatidylinositol (PI) phosphodiesterase"/>
    <property type="match status" value="1"/>
</dbReference>
<feature type="transmembrane region" description="Helical" evidence="3">
    <location>
        <begin position="40"/>
        <end position="63"/>
    </location>
</feature>
<evidence type="ECO:0000313" key="5">
    <source>
        <dbReference type="Proteomes" id="UP000009096"/>
    </source>
</evidence>
<sequence>MQQLQENHCKAIYSSSQEQNATRMVSENGVPRLRVRRNPYILAFGMAVAAISSIALMSAAILATTPMIWPYTPEVQAGSLHIRRDSGPDDPIPIACHSHNDYWKPKPFTGAIAAGCIGIEVDVWEVRDDLMVGHAKGDLAAGKTLTSMYIQPLVNLLGVRNQDRDPGLLPRGVYNREPNQTVALLVDLKSNPDKSWPLLLEKLEPLRQRGWLSHVSDGKFVSRPITVVATGKTKFRQVKEANPSQDVFFDAPLKSLTKDQYDKTNSYYASTSLKKSIGSIFKPGKLELIRDQISQAHSRGLLVRYWGMPMMSPIARRQVDKKLLDEGVDVINVDSLQEAKRTFTERRHSND</sequence>
<organism evidence="4 5">
    <name type="scientific">Gibberella moniliformis (strain M3125 / FGSC 7600)</name>
    <name type="common">Maize ear and stalk rot fungus</name>
    <name type="synonym">Fusarium verticillioides</name>
    <dbReference type="NCBI Taxonomy" id="334819"/>
    <lineage>
        <taxon>Eukaryota</taxon>
        <taxon>Fungi</taxon>
        <taxon>Dikarya</taxon>
        <taxon>Ascomycota</taxon>
        <taxon>Pezizomycotina</taxon>
        <taxon>Sordariomycetes</taxon>
        <taxon>Hypocreomycetidae</taxon>
        <taxon>Hypocreales</taxon>
        <taxon>Nectriaceae</taxon>
        <taxon>Fusarium</taxon>
        <taxon>Fusarium fujikuroi species complex</taxon>
    </lineage>
</organism>
<dbReference type="HOGENOM" id="CLU_031561_1_0_1"/>
<evidence type="ECO:0000256" key="3">
    <source>
        <dbReference type="SAM" id="Phobius"/>
    </source>
</evidence>
<accession>W7MJE8</accession>
<dbReference type="KEGG" id="fvr:FVEG_07803"/>
<dbReference type="SUPFAM" id="SSF51695">
    <property type="entry name" value="PLC-like phosphodiesterases"/>
    <property type="match status" value="1"/>
</dbReference>
<gene>
    <name evidence="4" type="ORF">FVEG_07803</name>
</gene>
<protein>
    <recommendedName>
        <fullName evidence="2">Altered inheritance of mitochondria protein 6</fullName>
    </recommendedName>
</protein>
<dbReference type="GeneID" id="30065575"/>
<comment type="similarity">
    <text evidence="1">Belongs to the AIM6 family.</text>
</comment>
<keyword evidence="3" id="KW-1133">Transmembrane helix</keyword>
<dbReference type="OMA" id="HANYLTT"/>
<dbReference type="AlphaFoldDB" id="W7MJE8"/>
<dbReference type="InterPro" id="IPR017946">
    <property type="entry name" value="PLC-like_Pdiesterase_TIM-brl"/>
</dbReference>
<evidence type="ECO:0000313" key="4">
    <source>
        <dbReference type="EMBL" id="EWG47765.1"/>
    </source>
</evidence>
<keyword evidence="5" id="KW-1185">Reference proteome</keyword>
<evidence type="ECO:0000256" key="1">
    <source>
        <dbReference type="ARBA" id="ARBA00008858"/>
    </source>
</evidence>
<dbReference type="eggNOG" id="ENOG502QVA8">
    <property type="taxonomic scope" value="Eukaryota"/>
</dbReference>
<keyword evidence="3" id="KW-0472">Membrane</keyword>
<name>W7MJE8_GIBM7</name>
<dbReference type="Proteomes" id="UP000009096">
    <property type="component" value="Chromosome 3"/>
</dbReference>
<proteinExistence type="inferred from homology"/>
<dbReference type="GO" id="GO:0008081">
    <property type="term" value="F:phosphoric diester hydrolase activity"/>
    <property type="evidence" value="ECO:0007669"/>
    <property type="project" value="InterPro"/>
</dbReference>
<dbReference type="EMBL" id="DS022251">
    <property type="protein sequence ID" value="EWG47765.1"/>
    <property type="molecule type" value="Genomic_DNA"/>
</dbReference>
<dbReference type="VEuPathDB" id="FungiDB:FVEG_07803"/>
<dbReference type="GO" id="GO:0006629">
    <property type="term" value="P:lipid metabolic process"/>
    <property type="evidence" value="ECO:0007669"/>
    <property type="project" value="InterPro"/>
</dbReference>
<evidence type="ECO:0000256" key="2">
    <source>
        <dbReference type="ARBA" id="ARBA00014286"/>
    </source>
</evidence>
<dbReference type="PANTHER" id="PTHR31571">
    <property type="entry name" value="ALTERED INHERITANCE OF MITOCHONDRIA PROTEIN 6"/>
    <property type="match status" value="1"/>
</dbReference>
<dbReference type="OrthoDB" id="4153866at2759"/>
<dbReference type="InterPro" id="IPR051236">
    <property type="entry name" value="HAT_RTT109-like"/>
</dbReference>
<dbReference type="PANTHER" id="PTHR31571:SF1">
    <property type="entry name" value="ALTERED INHERITANCE OF MITOCHONDRIA PROTEIN 6"/>
    <property type="match status" value="1"/>
</dbReference>